<dbReference type="AlphaFoldDB" id="A0A811LTX5"/>
<dbReference type="Proteomes" id="UP000614601">
    <property type="component" value="Unassembled WGS sequence"/>
</dbReference>
<dbReference type="EMBL" id="CAJFDH010000006">
    <property type="protein sequence ID" value="CAD5230493.1"/>
    <property type="molecule type" value="Genomic_DNA"/>
</dbReference>
<reference evidence="1" key="1">
    <citation type="submission" date="2020-09" db="EMBL/GenBank/DDBJ databases">
        <authorList>
            <person name="Kikuchi T."/>
        </authorList>
    </citation>
    <scope>NUCLEOTIDE SEQUENCE</scope>
    <source>
        <strain evidence="1">SH1</strain>
    </source>
</reference>
<dbReference type="Proteomes" id="UP000783686">
    <property type="component" value="Unassembled WGS sequence"/>
</dbReference>
<evidence type="ECO:0000313" key="1">
    <source>
        <dbReference type="EMBL" id="CAD5230493.1"/>
    </source>
</evidence>
<keyword evidence="2" id="KW-1185">Reference proteome</keyword>
<comment type="caution">
    <text evidence="1">The sequence shown here is derived from an EMBL/GenBank/DDBJ whole genome shotgun (WGS) entry which is preliminary data.</text>
</comment>
<name>A0A811LTX5_9BILA</name>
<dbReference type="EMBL" id="CAJFCW020000006">
    <property type="protein sequence ID" value="CAG9127782.1"/>
    <property type="molecule type" value="Genomic_DNA"/>
</dbReference>
<sequence>MQLKVLTLMDKDLDFNWLPLKYFQVEHLKFDNPALLKVLYQQNIVMPHVCSVTFFEYEHEAANTKLILEKIRRLFPSVNQIYFPLTVYVQEKNEPIRNHELFTLTCRVFDTFKSILVWKKRKLNVTIGFHAHYNGPINEELARKMTEYIGYAFCYMNDKVRSELSMSNVDLTVVVKPE</sequence>
<proteinExistence type="predicted"/>
<protein>
    <submittedName>
        <fullName evidence="1">Uncharacterized protein</fullName>
    </submittedName>
</protein>
<evidence type="ECO:0000313" key="2">
    <source>
        <dbReference type="Proteomes" id="UP000614601"/>
    </source>
</evidence>
<organism evidence="1 2">
    <name type="scientific">Bursaphelenchus okinawaensis</name>
    <dbReference type="NCBI Taxonomy" id="465554"/>
    <lineage>
        <taxon>Eukaryota</taxon>
        <taxon>Metazoa</taxon>
        <taxon>Ecdysozoa</taxon>
        <taxon>Nematoda</taxon>
        <taxon>Chromadorea</taxon>
        <taxon>Rhabditida</taxon>
        <taxon>Tylenchina</taxon>
        <taxon>Tylenchomorpha</taxon>
        <taxon>Aphelenchoidea</taxon>
        <taxon>Aphelenchoididae</taxon>
        <taxon>Bursaphelenchus</taxon>
    </lineage>
</organism>
<accession>A0A811LTX5</accession>
<gene>
    <name evidence="1" type="ORF">BOKJ2_LOCUS14163</name>
</gene>